<dbReference type="InterPro" id="IPR011004">
    <property type="entry name" value="Trimer_LpxA-like_sf"/>
</dbReference>
<dbReference type="PROSITE" id="PS00101">
    <property type="entry name" value="HEXAPEP_TRANSFERASES"/>
    <property type="match status" value="1"/>
</dbReference>
<evidence type="ECO:0000256" key="2">
    <source>
        <dbReference type="ARBA" id="ARBA00022679"/>
    </source>
</evidence>
<evidence type="ECO:0000256" key="1">
    <source>
        <dbReference type="ARBA" id="ARBA00007274"/>
    </source>
</evidence>
<dbReference type="SUPFAM" id="SSF51161">
    <property type="entry name" value="Trimeric LpxA-like enzymes"/>
    <property type="match status" value="1"/>
</dbReference>
<comment type="caution">
    <text evidence="4">The sequence shown here is derived from an EMBL/GenBank/DDBJ whole genome shotgun (WGS) entry which is preliminary data.</text>
</comment>
<dbReference type="EMBL" id="PPTU01000033">
    <property type="protein sequence ID" value="RDB66709.1"/>
    <property type="molecule type" value="Genomic_DNA"/>
</dbReference>
<dbReference type="Proteomes" id="UP000253970">
    <property type="component" value="Unassembled WGS sequence"/>
</dbReference>
<accession>A0A369M762</accession>
<dbReference type="PANTHER" id="PTHR23416">
    <property type="entry name" value="SIALIC ACID SYNTHASE-RELATED"/>
    <property type="match status" value="1"/>
</dbReference>
<proteinExistence type="inferred from homology"/>
<dbReference type="GO" id="GO:0005829">
    <property type="term" value="C:cytosol"/>
    <property type="evidence" value="ECO:0007669"/>
    <property type="project" value="TreeGrafter"/>
</dbReference>
<evidence type="ECO:0000313" key="5">
    <source>
        <dbReference type="Proteomes" id="UP000253970"/>
    </source>
</evidence>
<dbReference type="InterPro" id="IPR018357">
    <property type="entry name" value="Hexapep_transf_CS"/>
</dbReference>
<keyword evidence="3" id="KW-0677">Repeat</keyword>
<gene>
    <name evidence="4" type="ORF">C1875_13825</name>
</gene>
<dbReference type="AlphaFoldDB" id="A0A369M762"/>
<dbReference type="Gene3D" id="2.160.10.10">
    <property type="entry name" value="Hexapeptide repeat proteins"/>
    <property type="match status" value="1"/>
</dbReference>
<dbReference type="InterPro" id="IPR051159">
    <property type="entry name" value="Hexapeptide_acetyltransf"/>
</dbReference>
<dbReference type="InterPro" id="IPR001451">
    <property type="entry name" value="Hexapep"/>
</dbReference>
<dbReference type="PANTHER" id="PTHR23416:SF23">
    <property type="entry name" value="ACETYLTRANSFERASE C18B11.09C-RELATED"/>
    <property type="match status" value="1"/>
</dbReference>
<reference evidence="4 5" key="1">
    <citation type="journal article" date="2018" name="Elife">
        <title>Discovery and characterization of a prevalent human gut bacterial enzyme sufficient for the inactivation of a family of plant toxins.</title>
        <authorList>
            <person name="Koppel N."/>
            <person name="Bisanz J.E."/>
            <person name="Pandelia M.E."/>
            <person name="Turnbaugh P.J."/>
            <person name="Balskus E.P."/>
        </authorList>
    </citation>
    <scope>NUCLEOTIDE SEQUENCE [LARGE SCALE GENOMIC DNA]</scope>
    <source>
        <strain evidence="4 5">W1 BHI 6</strain>
    </source>
</reference>
<keyword evidence="2 4" id="KW-0808">Transferase</keyword>
<sequence>MTVASAWRVAYAAFPKWLPKSQHSHLAKWLRGFFAKRFIKYGGSNINIEHGATFGSELSIGDNSGVGIDCEILGPCSIGNDVMMGPEVVIYTRNHKHGDPEKPMRLQGYEEWRPVTICDDVWIGRRVMIMPGVTIGKGTVVAAGAIVTRDLPEYSICAGVPARVVGERNSKESPV</sequence>
<evidence type="ECO:0000256" key="3">
    <source>
        <dbReference type="ARBA" id="ARBA00022737"/>
    </source>
</evidence>
<organism evidence="4 5">
    <name type="scientific">Eggerthella lenta</name>
    <name type="common">Eubacterium lentum</name>
    <dbReference type="NCBI Taxonomy" id="84112"/>
    <lineage>
        <taxon>Bacteria</taxon>
        <taxon>Bacillati</taxon>
        <taxon>Actinomycetota</taxon>
        <taxon>Coriobacteriia</taxon>
        <taxon>Eggerthellales</taxon>
        <taxon>Eggerthellaceae</taxon>
        <taxon>Eggerthella</taxon>
    </lineage>
</organism>
<evidence type="ECO:0000313" key="4">
    <source>
        <dbReference type="EMBL" id="RDB66709.1"/>
    </source>
</evidence>
<dbReference type="Pfam" id="PF00132">
    <property type="entry name" value="Hexapep"/>
    <property type="match status" value="1"/>
</dbReference>
<comment type="similarity">
    <text evidence="1">Belongs to the transferase hexapeptide repeat family.</text>
</comment>
<name>A0A369M762_EGGLN</name>
<dbReference type="GO" id="GO:0008374">
    <property type="term" value="F:O-acyltransferase activity"/>
    <property type="evidence" value="ECO:0007669"/>
    <property type="project" value="TreeGrafter"/>
</dbReference>
<protein>
    <submittedName>
        <fullName evidence="4">Acetyltransferase</fullName>
    </submittedName>
</protein>